<dbReference type="AlphaFoldDB" id="A0A6V7H2G3"/>
<name>A0A6V7H2G3_9HYME</name>
<dbReference type="OrthoDB" id="10631396at2759"/>
<comment type="caution">
    <text evidence="1">The sequence shown here is derived from an EMBL/GenBank/DDBJ whole genome shotgun (WGS) entry which is preliminary data.</text>
</comment>
<reference evidence="1" key="1">
    <citation type="submission" date="2020-07" db="EMBL/GenBank/DDBJ databases">
        <authorList>
            <person name="Nazaruddin N."/>
        </authorList>
    </citation>
    <scope>NUCLEOTIDE SEQUENCE</scope>
</reference>
<evidence type="ECO:0000313" key="2">
    <source>
        <dbReference type="Proteomes" id="UP000752696"/>
    </source>
</evidence>
<dbReference type="Proteomes" id="UP000752696">
    <property type="component" value="Unassembled WGS sequence"/>
</dbReference>
<accession>A0A6V7H2G3</accession>
<proteinExistence type="predicted"/>
<keyword evidence="2" id="KW-1185">Reference proteome</keyword>
<organism evidence="1 2">
    <name type="scientific">Heterotrigona itama</name>
    <dbReference type="NCBI Taxonomy" id="395501"/>
    <lineage>
        <taxon>Eukaryota</taxon>
        <taxon>Metazoa</taxon>
        <taxon>Ecdysozoa</taxon>
        <taxon>Arthropoda</taxon>
        <taxon>Hexapoda</taxon>
        <taxon>Insecta</taxon>
        <taxon>Pterygota</taxon>
        <taxon>Neoptera</taxon>
        <taxon>Endopterygota</taxon>
        <taxon>Hymenoptera</taxon>
        <taxon>Apocrita</taxon>
        <taxon>Aculeata</taxon>
        <taxon>Apoidea</taxon>
        <taxon>Anthophila</taxon>
        <taxon>Apidae</taxon>
        <taxon>Heterotrigona</taxon>
    </lineage>
</organism>
<evidence type="ECO:0000313" key="1">
    <source>
        <dbReference type="EMBL" id="CAD1473264.1"/>
    </source>
</evidence>
<dbReference type="EMBL" id="CAJDYZ010006344">
    <property type="protein sequence ID" value="CAD1473264.1"/>
    <property type="molecule type" value="Genomic_DNA"/>
</dbReference>
<protein>
    <submittedName>
        <fullName evidence="1">Uncharacterized protein</fullName>
    </submittedName>
</protein>
<sequence length="195" mass="22163">MVTSVALMGHDIYNQLSENTNSREPLATCAEEAHHRSLIFRPVTKRRLALSSGVPAWKNAGRHKSGQFSVAWLFFVRKRRSSCHGLHGSAMGFPPQKAGIFWWVSSRTRSKTSGNVTTKEILDFGRANERKDRRPIDEREIVSAAMPRHSISCEKGQTIAERESMAERYRDKGFGWKVRRPVCRGGEEKKPKNLL</sequence>
<gene>
    <name evidence="1" type="ORF">MHI_LOCUS368299</name>
</gene>